<dbReference type="EC" id="2.7.13.3" evidence="2"/>
<dbReference type="InterPro" id="IPR005467">
    <property type="entry name" value="His_kinase_dom"/>
</dbReference>
<evidence type="ECO:0000256" key="4">
    <source>
        <dbReference type="ARBA" id="ARBA00022741"/>
    </source>
</evidence>
<dbReference type="Gene3D" id="3.30.565.10">
    <property type="entry name" value="Histidine kinase-like ATPase, C-terminal domain"/>
    <property type="match status" value="1"/>
</dbReference>
<sequence>MVDQNSIIIARSRDAERFVGQIATQTLIDRIASGERQFQSVTKDGTPVYTSVAPIPGAGWHVAVGRPAAAIQAQVRDSMARVLVAGVLCAVLAMAAALYTARRLARQLRVAVEAHVSGGERSATLTIREVAELADALAQSREAEAKAMQELQRAREQTLAQLKERSDMLDVLAHEVRQPLNNASAALQAATVELSRDGKLTAAEPMRRAELVLNEVQQSIGNTLAVAALLVAGQRIEGMDTDIDALIAVAVADQPPSEARRVQVDRQTPTRTASMEPGLMRLALRNLLSNALRCSPPGSPVTVRVSDSDEPLALILDVIDHGPGIPPDRMPNFRSQLPPRLEKDARGRRRGLGLHIVHRVMELHGGELQVLHTGPDGTTMRLVITQHAVV</sequence>
<dbReference type="EMBL" id="VOPW01000001">
    <property type="protein sequence ID" value="TXC66706.1"/>
    <property type="molecule type" value="Genomic_DNA"/>
</dbReference>
<dbReference type="SUPFAM" id="SSF55874">
    <property type="entry name" value="ATPase domain of HSP90 chaperone/DNA topoisomerase II/histidine kinase"/>
    <property type="match status" value="1"/>
</dbReference>
<reference evidence="10 11" key="1">
    <citation type="submission" date="2019-08" db="EMBL/GenBank/DDBJ databases">
        <authorList>
            <person name="Khan S.A."/>
            <person name="Jeon C.O."/>
            <person name="Jeong S.E."/>
        </authorList>
    </citation>
    <scope>NUCLEOTIDE SEQUENCE [LARGE SCALE GENOMIC DNA]</scope>
    <source>
        <strain evidence="11">IMCC1728</strain>
    </source>
</reference>
<evidence type="ECO:0000256" key="1">
    <source>
        <dbReference type="ARBA" id="ARBA00000085"/>
    </source>
</evidence>
<dbReference type="Pfam" id="PF02518">
    <property type="entry name" value="HATPase_c"/>
    <property type="match status" value="1"/>
</dbReference>
<keyword evidence="8" id="KW-0812">Transmembrane</keyword>
<evidence type="ECO:0000256" key="2">
    <source>
        <dbReference type="ARBA" id="ARBA00012438"/>
    </source>
</evidence>
<dbReference type="InterPro" id="IPR036890">
    <property type="entry name" value="HATPase_C_sf"/>
</dbReference>
<keyword evidence="8" id="KW-0472">Membrane</keyword>
<dbReference type="GO" id="GO:0000155">
    <property type="term" value="F:phosphorelay sensor kinase activity"/>
    <property type="evidence" value="ECO:0007669"/>
    <property type="project" value="InterPro"/>
</dbReference>
<evidence type="ECO:0000313" key="10">
    <source>
        <dbReference type="EMBL" id="TXC66706.1"/>
    </source>
</evidence>
<dbReference type="SMART" id="SM00387">
    <property type="entry name" value="HATPase_c"/>
    <property type="match status" value="1"/>
</dbReference>
<dbReference type="AlphaFoldDB" id="A0A5C6U4J9"/>
<accession>A0A5C6U4J9</accession>
<comment type="caution">
    <text evidence="10">The sequence shown here is derived from an EMBL/GenBank/DDBJ whole genome shotgun (WGS) entry which is preliminary data.</text>
</comment>
<dbReference type="InterPro" id="IPR003594">
    <property type="entry name" value="HATPase_dom"/>
</dbReference>
<keyword evidence="11" id="KW-1185">Reference proteome</keyword>
<name>A0A5C6U4J9_9BURK</name>
<evidence type="ECO:0000256" key="3">
    <source>
        <dbReference type="ARBA" id="ARBA00022679"/>
    </source>
</evidence>
<keyword evidence="5" id="KW-0418">Kinase</keyword>
<keyword evidence="3" id="KW-0808">Transferase</keyword>
<dbReference type="InterPro" id="IPR004358">
    <property type="entry name" value="Sig_transdc_His_kin-like_C"/>
</dbReference>
<evidence type="ECO:0000256" key="7">
    <source>
        <dbReference type="SAM" id="Coils"/>
    </source>
</evidence>
<evidence type="ECO:0000259" key="9">
    <source>
        <dbReference type="PROSITE" id="PS50109"/>
    </source>
</evidence>
<proteinExistence type="predicted"/>
<dbReference type="PANTHER" id="PTHR44936:SF10">
    <property type="entry name" value="SENSOR PROTEIN RSTB"/>
    <property type="match status" value="1"/>
</dbReference>
<dbReference type="InterPro" id="IPR036097">
    <property type="entry name" value="HisK_dim/P_sf"/>
</dbReference>
<gene>
    <name evidence="10" type="ORF">FSC37_15520</name>
</gene>
<dbReference type="InterPro" id="IPR050980">
    <property type="entry name" value="2C_sensor_his_kinase"/>
</dbReference>
<evidence type="ECO:0000256" key="5">
    <source>
        <dbReference type="ARBA" id="ARBA00022777"/>
    </source>
</evidence>
<keyword evidence="6" id="KW-0067">ATP-binding</keyword>
<feature type="transmembrane region" description="Helical" evidence="8">
    <location>
        <begin position="82"/>
        <end position="101"/>
    </location>
</feature>
<dbReference type="Proteomes" id="UP000321832">
    <property type="component" value="Unassembled WGS sequence"/>
</dbReference>
<comment type="catalytic activity">
    <reaction evidence="1">
        <text>ATP + protein L-histidine = ADP + protein N-phospho-L-histidine.</text>
        <dbReference type="EC" id="2.7.13.3"/>
    </reaction>
</comment>
<organism evidence="10 11">
    <name type="scientific">Piscinibacter aquaticus</name>
    <dbReference type="NCBI Taxonomy" id="392597"/>
    <lineage>
        <taxon>Bacteria</taxon>
        <taxon>Pseudomonadati</taxon>
        <taxon>Pseudomonadota</taxon>
        <taxon>Betaproteobacteria</taxon>
        <taxon>Burkholderiales</taxon>
        <taxon>Sphaerotilaceae</taxon>
        <taxon>Piscinibacter</taxon>
    </lineage>
</organism>
<dbReference type="CDD" id="cd18774">
    <property type="entry name" value="PDC2_HK_sensor"/>
    <property type="match status" value="1"/>
</dbReference>
<dbReference type="Gene3D" id="1.10.287.130">
    <property type="match status" value="1"/>
</dbReference>
<feature type="coiled-coil region" evidence="7">
    <location>
        <begin position="133"/>
        <end position="168"/>
    </location>
</feature>
<evidence type="ECO:0000313" key="11">
    <source>
        <dbReference type="Proteomes" id="UP000321832"/>
    </source>
</evidence>
<dbReference type="CDD" id="cd00075">
    <property type="entry name" value="HATPase"/>
    <property type="match status" value="1"/>
</dbReference>
<dbReference type="PANTHER" id="PTHR44936">
    <property type="entry name" value="SENSOR PROTEIN CREC"/>
    <property type="match status" value="1"/>
</dbReference>
<keyword evidence="4" id="KW-0547">Nucleotide-binding</keyword>
<keyword evidence="8" id="KW-1133">Transmembrane helix</keyword>
<dbReference type="SUPFAM" id="SSF47384">
    <property type="entry name" value="Homodimeric domain of signal transducing histidine kinase"/>
    <property type="match status" value="1"/>
</dbReference>
<keyword evidence="7" id="KW-0175">Coiled coil</keyword>
<protein>
    <recommendedName>
        <fullName evidence="2">histidine kinase</fullName>
        <ecNumber evidence="2">2.7.13.3</ecNumber>
    </recommendedName>
</protein>
<feature type="domain" description="Histidine kinase" evidence="9">
    <location>
        <begin position="171"/>
        <end position="388"/>
    </location>
</feature>
<dbReference type="PROSITE" id="PS50109">
    <property type="entry name" value="HIS_KIN"/>
    <property type="match status" value="1"/>
</dbReference>
<evidence type="ECO:0000256" key="8">
    <source>
        <dbReference type="SAM" id="Phobius"/>
    </source>
</evidence>
<dbReference type="Gene3D" id="3.30.450.20">
    <property type="entry name" value="PAS domain"/>
    <property type="match status" value="1"/>
</dbReference>
<dbReference type="PRINTS" id="PR00344">
    <property type="entry name" value="BCTRLSENSOR"/>
</dbReference>
<dbReference type="GO" id="GO:0005524">
    <property type="term" value="F:ATP binding"/>
    <property type="evidence" value="ECO:0007669"/>
    <property type="project" value="UniProtKB-KW"/>
</dbReference>
<evidence type="ECO:0000256" key="6">
    <source>
        <dbReference type="ARBA" id="ARBA00022840"/>
    </source>
</evidence>